<accession>A0A0U1QN49</accession>
<dbReference type="EMBL" id="AFVQ02000115">
    <property type="protein sequence ID" value="KLI02229.1"/>
    <property type="molecule type" value="Genomic_DNA"/>
</dbReference>
<evidence type="ECO:0000313" key="1">
    <source>
        <dbReference type="EMBL" id="KLI02229.1"/>
    </source>
</evidence>
<proteinExistence type="predicted"/>
<gene>
    <name evidence="1" type="ORF">SINU_09240</name>
</gene>
<comment type="caution">
    <text evidence="1">The sequence shown here is derived from an EMBL/GenBank/DDBJ whole genome shotgun (WGS) entry which is preliminary data.</text>
</comment>
<dbReference type="Proteomes" id="UP000035553">
    <property type="component" value="Unassembled WGS sequence"/>
</dbReference>
<name>A0A0U1QN49_9BACL</name>
<sequence>MFADGSWSASLHQLCSHQQGLIADSLGASSDMLVFCGSPLWPVVNRDAPQASEHLNEEFLDIFELIKYSGP</sequence>
<keyword evidence="2" id="KW-1185">Reference proteome</keyword>
<dbReference type="AlphaFoldDB" id="A0A0U1QN49"/>
<dbReference type="STRING" id="1069536.SINU_09240"/>
<protein>
    <submittedName>
        <fullName evidence="1">Uncharacterized protein</fullName>
    </submittedName>
</protein>
<organism evidence="1 2">
    <name type="scientific">Sporolactobacillus inulinus CASD</name>
    <dbReference type="NCBI Taxonomy" id="1069536"/>
    <lineage>
        <taxon>Bacteria</taxon>
        <taxon>Bacillati</taxon>
        <taxon>Bacillota</taxon>
        <taxon>Bacilli</taxon>
        <taxon>Bacillales</taxon>
        <taxon>Sporolactobacillaceae</taxon>
        <taxon>Sporolactobacillus</taxon>
    </lineage>
</organism>
<evidence type="ECO:0000313" key="2">
    <source>
        <dbReference type="Proteomes" id="UP000035553"/>
    </source>
</evidence>
<reference evidence="1 2" key="1">
    <citation type="journal article" date="2011" name="J. Bacteriol.">
        <title>Draft genome sequence of Sporolactobacillus inulinus strain CASD, an efficient D-lactic acid-producing bacterium with high-concentration lactate tolerance capability.</title>
        <authorList>
            <person name="Yu B."/>
            <person name="Su F."/>
            <person name="Wang L."/>
            <person name="Xu K."/>
            <person name="Zhao B."/>
            <person name="Xu P."/>
        </authorList>
    </citation>
    <scope>NUCLEOTIDE SEQUENCE [LARGE SCALE GENOMIC DNA]</scope>
    <source>
        <strain evidence="1 2">CASD</strain>
    </source>
</reference>